<evidence type="ECO:0000259" key="2">
    <source>
        <dbReference type="Pfam" id="PF06586"/>
    </source>
</evidence>
<dbReference type="RefSeq" id="WP_176487218.1">
    <property type="nucleotide sequence ID" value="NZ_BLXO01000001.1"/>
</dbReference>
<dbReference type="NCBIfam" id="TIGR02756">
    <property type="entry name" value="TraK_Ftype"/>
    <property type="match status" value="1"/>
</dbReference>
<feature type="signal peptide" evidence="1">
    <location>
        <begin position="1"/>
        <end position="24"/>
    </location>
</feature>
<dbReference type="Pfam" id="PF23536">
    <property type="entry name" value="TraK_C"/>
    <property type="match status" value="1"/>
</dbReference>
<dbReference type="EMBL" id="BLXO01000001">
    <property type="protein sequence ID" value="GFN45364.1"/>
    <property type="molecule type" value="Genomic_DNA"/>
</dbReference>
<evidence type="ECO:0000313" key="4">
    <source>
        <dbReference type="EMBL" id="GFN45364.1"/>
    </source>
</evidence>
<name>A0A6L2ZLR5_9ENTR</name>
<organism evidence="4 5">
    <name type="scientific">Candidatus Regiella insecticola</name>
    <dbReference type="NCBI Taxonomy" id="138073"/>
    <lineage>
        <taxon>Bacteria</taxon>
        <taxon>Pseudomonadati</taxon>
        <taxon>Pseudomonadota</taxon>
        <taxon>Gammaproteobacteria</taxon>
        <taxon>Enterobacterales</taxon>
        <taxon>Enterobacteriaceae</taxon>
        <taxon>aphid secondary symbionts</taxon>
        <taxon>Candidatus Regiella</taxon>
    </lineage>
</organism>
<sequence length="246" mass="26877">MRKNNLLFFVIIAIGVCFFTTAKAVTALQAVALPADGQFQLAISNNNPNLIGVLGDRVVAINSAAGMLTDKRNTVDGAVLFSSNSEKPFTLYIETEHGQVFSVQATPSKGAGRRYRLSGEQSVDRPAAKAWKTAQPYGSLLVELNKAAWRGKMPESYAQADLAQSRASAPIGLTMTAEQAWVGDALRVIRYQVRNPNAYSVRVTEQDFWQPGIRAVMFTQPVKHLLPGATLSLYITTGKERDHGEY</sequence>
<feature type="domain" description="TraK C-terminal" evidence="3">
    <location>
        <begin position="129"/>
        <end position="235"/>
    </location>
</feature>
<dbReference type="AlphaFoldDB" id="A0A6L2ZLR5"/>
<feature type="chain" id="PRO_5027086638" evidence="1">
    <location>
        <begin position="25"/>
        <end position="246"/>
    </location>
</feature>
<keyword evidence="1" id="KW-0732">Signal</keyword>
<gene>
    <name evidence="4" type="primary">traK</name>
    <name evidence="4" type="ORF">RINTU1_04740</name>
</gene>
<evidence type="ECO:0000256" key="1">
    <source>
        <dbReference type="SAM" id="SignalP"/>
    </source>
</evidence>
<feature type="domain" description="TraK N-terminal" evidence="2">
    <location>
        <begin position="37"/>
        <end position="122"/>
    </location>
</feature>
<evidence type="ECO:0000313" key="5">
    <source>
        <dbReference type="Proteomes" id="UP000504714"/>
    </source>
</evidence>
<dbReference type="InterPro" id="IPR010563">
    <property type="entry name" value="TraK_N"/>
</dbReference>
<evidence type="ECO:0000259" key="3">
    <source>
        <dbReference type="Pfam" id="PF23536"/>
    </source>
</evidence>
<dbReference type="Proteomes" id="UP000504714">
    <property type="component" value="Unassembled WGS sequence"/>
</dbReference>
<protein>
    <submittedName>
        <fullName evidence="4">Conjugative transfer system secretin TraK</fullName>
    </submittedName>
</protein>
<dbReference type="InterPro" id="IPR055397">
    <property type="entry name" value="TraK_C"/>
</dbReference>
<proteinExistence type="predicted"/>
<reference evidence="4 5" key="1">
    <citation type="submission" date="2020-06" db="EMBL/GenBank/DDBJ databases">
        <title>The genome sequence of Candidatus Regiella insecticola strain Tut.</title>
        <authorList>
            <person name="Nikoh N."/>
            <person name="Tsuchida T."/>
            <person name="Koga R."/>
            <person name="Oshima K."/>
            <person name="Hattori M."/>
            <person name="Fukatsu T."/>
        </authorList>
    </citation>
    <scope>NUCLEOTIDE SEQUENCE [LARGE SCALE GENOMIC DNA]</scope>
    <source>
        <strain evidence="4 5">Tut</strain>
    </source>
</reference>
<dbReference type="NCBIfam" id="NF010296">
    <property type="entry name" value="PRK13736.1"/>
    <property type="match status" value="1"/>
</dbReference>
<accession>A0A6L2ZLR5</accession>
<dbReference type="Pfam" id="PF06586">
    <property type="entry name" value="TraK_N"/>
    <property type="match status" value="1"/>
</dbReference>
<dbReference type="InterPro" id="IPR014126">
    <property type="entry name" value="TraK_Ftype"/>
</dbReference>
<comment type="caution">
    <text evidence="4">The sequence shown here is derived from an EMBL/GenBank/DDBJ whole genome shotgun (WGS) entry which is preliminary data.</text>
</comment>